<keyword evidence="6 11" id="KW-0418">Kinase</keyword>
<keyword evidence="8" id="KW-0175">Coiled coil</keyword>
<dbReference type="InterPro" id="IPR011495">
    <property type="entry name" value="Sig_transdc_His_kin_sub2_dim/P"/>
</dbReference>
<feature type="domain" description="Histidine kinase" evidence="10">
    <location>
        <begin position="553"/>
        <end position="746"/>
    </location>
</feature>
<dbReference type="PANTHER" id="PTHR41523:SF8">
    <property type="entry name" value="ETHYLENE RESPONSE SENSOR PROTEIN"/>
    <property type="match status" value="1"/>
</dbReference>
<evidence type="ECO:0000256" key="1">
    <source>
        <dbReference type="ARBA" id="ARBA00000085"/>
    </source>
</evidence>
<keyword evidence="12" id="KW-1185">Reference proteome</keyword>
<dbReference type="SUPFAM" id="SSF55874">
    <property type="entry name" value="ATPase domain of HSP90 chaperone/DNA topoisomerase II/histidine kinase"/>
    <property type="match status" value="1"/>
</dbReference>
<reference evidence="11 12" key="1">
    <citation type="submission" date="2019-04" db="EMBL/GenBank/DDBJ databases">
        <authorList>
            <person name="Feng G."/>
            <person name="Zhang J."/>
            <person name="Zhu H."/>
        </authorList>
    </citation>
    <scope>NUCLEOTIDE SEQUENCE [LARGE SCALE GENOMIC DNA]</scope>
    <source>
        <strain evidence="11 12">92R-1</strain>
    </source>
</reference>
<gene>
    <name evidence="11" type="ORF">EU556_11735</name>
</gene>
<evidence type="ECO:0000256" key="7">
    <source>
        <dbReference type="ARBA" id="ARBA00022840"/>
    </source>
</evidence>
<keyword evidence="9" id="KW-0472">Membrane</keyword>
<evidence type="ECO:0000313" key="12">
    <source>
        <dbReference type="Proteomes" id="UP000298337"/>
    </source>
</evidence>
<dbReference type="InterPro" id="IPR036890">
    <property type="entry name" value="HATPase_C_sf"/>
</dbReference>
<dbReference type="SMART" id="SM00387">
    <property type="entry name" value="HATPase_c"/>
    <property type="match status" value="1"/>
</dbReference>
<keyword evidence="3" id="KW-0597">Phosphoprotein</keyword>
<dbReference type="Gene3D" id="1.25.40.10">
    <property type="entry name" value="Tetratricopeptide repeat domain"/>
    <property type="match status" value="3"/>
</dbReference>
<dbReference type="Gene3D" id="3.30.565.10">
    <property type="entry name" value="Histidine kinase-like ATPase, C-terminal domain"/>
    <property type="match status" value="1"/>
</dbReference>
<comment type="caution">
    <text evidence="11">The sequence shown here is derived from an EMBL/GenBank/DDBJ whole genome shotgun (WGS) entry which is preliminary data.</text>
</comment>
<dbReference type="GO" id="GO:0005524">
    <property type="term" value="F:ATP binding"/>
    <property type="evidence" value="ECO:0007669"/>
    <property type="project" value="UniProtKB-KW"/>
</dbReference>
<evidence type="ECO:0000256" key="6">
    <source>
        <dbReference type="ARBA" id="ARBA00022777"/>
    </source>
</evidence>
<dbReference type="EC" id="2.7.13.3" evidence="2"/>
<feature type="transmembrane region" description="Helical" evidence="9">
    <location>
        <begin position="497"/>
        <end position="516"/>
    </location>
</feature>
<dbReference type="OrthoDB" id="9767435at2"/>
<dbReference type="SUPFAM" id="SSF48452">
    <property type="entry name" value="TPR-like"/>
    <property type="match status" value="2"/>
</dbReference>
<dbReference type="InterPro" id="IPR019734">
    <property type="entry name" value="TPR_rpt"/>
</dbReference>
<dbReference type="InterPro" id="IPR005467">
    <property type="entry name" value="His_kinase_dom"/>
</dbReference>
<evidence type="ECO:0000256" key="8">
    <source>
        <dbReference type="SAM" id="Coils"/>
    </source>
</evidence>
<keyword evidence="4" id="KW-0808">Transferase</keyword>
<dbReference type="SMART" id="SM00028">
    <property type="entry name" value="TPR"/>
    <property type="match status" value="6"/>
</dbReference>
<dbReference type="EMBL" id="SRLA01000002">
    <property type="protein sequence ID" value="TGE08379.1"/>
    <property type="molecule type" value="Genomic_DNA"/>
</dbReference>
<evidence type="ECO:0000256" key="9">
    <source>
        <dbReference type="SAM" id="Phobius"/>
    </source>
</evidence>
<dbReference type="Pfam" id="PF07568">
    <property type="entry name" value="HisKA_2"/>
    <property type="match status" value="1"/>
</dbReference>
<dbReference type="InterPro" id="IPR011990">
    <property type="entry name" value="TPR-like_helical_dom_sf"/>
</dbReference>
<keyword evidence="7" id="KW-0067">ATP-binding</keyword>
<evidence type="ECO:0000256" key="4">
    <source>
        <dbReference type="ARBA" id="ARBA00022679"/>
    </source>
</evidence>
<dbReference type="PROSITE" id="PS50109">
    <property type="entry name" value="HIS_KIN"/>
    <property type="match status" value="1"/>
</dbReference>
<evidence type="ECO:0000256" key="2">
    <source>
        <dbReference type="ARBA" id="ARBA00012438"/>
    </source>
</evidence>
<dbReference type="InterPro" id="IPR003594">
    <property type="entry name" value="HATPase_dom"/>
</dbReference>
<dbReference type="Proteomes" id="UP000298337">
    <property type="component" value="Unassembled WGS sequence"/>
</dbReference>
<dbReference type="PANTHER" id="PTHR41523">
    <property type="entry name" value="TWO-COMPONENT SYSTEM SENSOR PROTEIN"/>
    <property type="match status" value="1"/>
</dbReference>
<sequence>MALPHSFGKLLVLLLLTLTFSVGAEPLYPLLSPAQRGLLQAQLQQAQSDSSRLTALLRLGSDLIAGYDELGTPLGNAEAYSRQAQVLSQAQHDTAHLIKSLYNLGQIRAMQGQNEAGQALIRQALLLGQQTHHTLLVATGWYYLGNAYQRVEEAFPAKIRCYQQAQSRFQQLGRQVEEAYMLKTIADMHMLQGNSTQAVGELLQVVALYQKAGQPKLHYTYDLLRGAHRQMGDYKEALRYGLASIESAQATHDTSAIGGFYARTASLYAELKQYPEAQRYYEKALNNYWQNGLYRVNVAGEAARILIAQHKPEQALQFFLAYTRKNVSTDPKTAMYRALYLAECYLALKRYALAEQYYLRLISLTKAGIDDDLNKIGFYQGIGRFYLQTKHYDKARFYLGQALHISKHSGYLLRVAEIHLLLFKTDSAQARYPAAIAHYQHFKTLNDSIFSETKNKQLASLQIQYDTRKKEQNIALLTKQTQAQQARLKQQEFQRNAMVVGALLLVLILGLGYNRYRLKQRTNRLLEAKQAEINQQNQALQLLLQEKEWMLREIHHRVKNNLEVINSLLETQADYLRDPAVLAALREGQNRVHAMALIHQKLYQAHNLAVVDMRSYIHDITDHLLESFDCSEQVRVHLAVEAVELEVSQATPLGLILNEALTNAFKYAFPGQRNGTVSVELAAVAPGRYQLRVEDDGVGFPPDFDPEDNQTMGLTIMRGLSKQLHGHLSISQAQGVRISLEFEPVWQLGPRAS</sequence>
<evidence type="ECO:0000256" key="3">
    <source>
        <dbReference type="ARBA" id="ARBA00022553"/>
    </source>
</evidence>
<accession>A0A4Z0P867</accession>
<dbReference type="Pfam" id="PF02518">
    <property type="entry name" value="HATPase_c"/>
    <property type="match status" value="1"/>
</dbReference>
<evidence type="ECO:0000256" key="5">
    <source>
        <dbReference type="ARBA" id="ARBA00022741"/>
    </source>
</evidence>
<dbReference type="GO" id="GO:0004673">
    <property type="term" value="F:protein histidine kinase activity"/>
    <property type="evidence" value="ECO:0007669"/>
    <property type="project" value="UniProtKB-EC"/>
</dbReference>
<evidence type="ECO:0000259" key="10">
    <source>
        <dbReference type="PROSITE" id="PS50109"/>
    </source>
</evidence>
<comment type="catalytic activity">
    <reaction evidence="1">
        <text>ATP + protein L-histidine = ADP + protein N-phospho-L-histidine.</text>
        <dbReference type="EC" id="2.7.13.3"/>
    </reaction>
</comment>
<evidence type="ECO:0000313" key="11">
    <source>
        <dbReference type="EMBL" id="TGE08379.1"/>
    </source>
</evidence>
<proteinExistence type="predicted"/>
<dbReference type="AlphaFoldDB" id="A0A4Z0P867"/>
<name>A0A4Z0P867_9BACT</name>
<organism evidence="11 12">
    <name type="scientific">Hymenobacter fodinae</name>
    <dbReference type="NCBI Taxonomy" id="2510796"/>
    <lineage>
        <taxon>Bacteria</taxon>
        <taxon>Pseudomonadati</taxon>
        <taxon>Bacteroidota</taxon>
        <taxon>Cytophagia</taxon>
        <taxon>Cytophagales</taxon>
        <taxon>Hymenobacteraceae</taxon>
        <taxon>Hymenobacter</taxon>
    </lineage>
</organism>
<keyword evidence="9" id="KW-1133">Transmembrane helix</keyword>
<protein>
    <recommendedName>
        <fullName evidence="2">histidine kinase</fullName>
        <ecNumber evidence="2">2.7.13.3</ecNumber>
    </recommendedName>
</protein>
<dbReference type="Gene3D" id="3.30.450.20">
    <property type="entry name" value="PAS domain"/>
    <property type="match status" value="1"/>
</dbReference>
<keyword evidence="5" id="KW-0547">Nucleotide-binding</keyword>
<dbReference type="Pfam" id="PF13181">
    <property type="entry name" value="TPR_8"/>
    <property type="match status" value="2"/>
</dbReference>
<feature type="coiled-coil region" evidence="8">
    <location>
        <begin position="519"/>
        <end position="546"/>
    </location>
</feature>
<dbReference type="RefSeq" id="WP_135434289.1">
    <property type="nucleotide sequence ID" value="NZ_SRLA01000002.1"/>
</dbReference>
<keyword evidence="9" id="KW-0812">Transmembrane</keyword>